<gene>
    <name evidence="1" type="ORF">EAS56_32040</name>
</gene>
<evidence type="ECO:0000313" key="2">
    <source>
        <dbReference type="Proteomes" id="UP000290401"/>
    </source>
</evidence>
<dbReference type="EMBL" id="RDQZ01000037">
    <property type="protein sequence ID" value="RXH07674.1"/>
    <property type="molecule type" value="Genomic_DNA"/>
</dbReference>
<keyword evidence="2" id="KW-1185">Reference proteome</keyword>
<comment type="caution">
    <text evidence="1">The sequence shown here is derived from an EMBL/GenBank/DDBJ whole genome shotgun (WGS) entry which is preliminary data.</text>
</comment>
<proteinExistence type="predicted"/>
<reference evidence="1 2" key="1">
    <citation type="submission" date="2018-10" db="EMBL/GenBank/DDBJ databases">
        <title>Bradyrhizobium sp. nov., effective nodules isolated from peanut in China.</title>
        <authorList>
            <person name="Li Y."/>
        </authorList>
    </citation>
    <scope>NUCLEOTIDE SEQUENCE [LARGE SCALE GENOMIC DNA]</scope>
    <source>
        <strain evidence="1 2">CCBAU 53426</strain>
    </source>
</reference>
<evidence type="ECO:0008006" key="3">
    <source>
        <dbReference type="Google" id="ProtNLM"/>
    </source>
</evidence>
<dbReference type="Proteomes" id="UP000290401">
    <property type="component" value="Unassembled WGS sequence"/>
</dbReference>
<protein>
    <recommendedName>
        <fullName evidence="3">DUF3551 domain-containing protein</fullName>
    </recommendedName>
</protein>
<sequence length="112" mass="11988">MGLKMNAVQRHARERRSTMAGRALLIGLLALTPLLPGRVAAQLDLRTYSASGTHQCSGEKAASCVVTGSRYRDCIDATSALRVQDCCATRRDGSRSTGFTINYCIPEGGLGR</sequence>
<accession>A0ABY0DXC5</accession>
<organism evidence="1 2">
    <name type="scientific">Bradyrhizobium guangzhouense</name>
    <dbReference type="NCBI Taxonomy" id="1325095"/>
    <lineage>
        <taxon>Bacteria</taxon>
        <taxon>Pseudomonadati</taxon>
        <taxon>Pseudomonadota</taxon>
        <taxon>Alphaproteobacteria</taxon>
        <taxon>Hyphomicrobiales</taxon>
        <taxon>Nitrobacteraceae</taxon>
        <taxon>Bradyrhizobium</taxon>
    </lineage>
</organism>
<name>A0ABY0DXC5_9BRAD</name>
<evidence type="ECO:0000313" key="1">
    <source>
        <dbReference type="EMBL" id="RXH07674.1"/>
    </source>
</evidence>